<evidence type="ECO:0000313" key="4">
    <source>
        <dbReference type="Proteomes" id="UP000286104"/>
    </source>
</evidence>
<evidence type="ECO:0000313" key="1">
    <source>
        <dbReference type="EMBL" id="CUM90865.1"/>
    </source>
</evidence>
<dbReference type="RefSeq" id="WP_055237791.1">
    <property type="nucleotide sequence ID" value="NZ_CYXM01000004.1"/>
</dbReference>
<sequence length="195" mass="22214">MDGNENAHSTLIALSPEDLHDLLEKAAEVGANAGIDKYVEELKKSQKKRGDRRLHNTKLLLRNFRMLQENAENSVFGRTQMEESAADILESMMNIYNDVLVVESIKNSATRTGIIVSHVRTMLEIFEVCCEKSSNELDKRRYDIIYGLYISEDKISRKELAEKWNVSNDTTYIDEKIALERLSALIFGVDGLTLQ</sequence>
<dbReference type="EMBL" id="QSHU01000001">
    <property type="protein sequence ID" value="RHC41854.1"/>
    <property type="molecule type" value="Genomic_DNA"/>
</dbReference>
<dbReference type="EMBL" id="CYXM01000004">
    <property type="protein sequence ID" value="CUM90865.1"/>
    <property type="molecule type" value="Genomic_DNA"/>
</dbReference>
<dbReference type="OrthoDB" id="9785884at2"/>
<reference evidence="1 3" key="1">
    <citation type="submission" date="2015-09" db="EMBL/GenBank/DDBJ databases">
        <authorList>
            <consortium name="Pathogen Informatics"/>
        </authorList>
    </citation>
    <scope>NUCLEOTIDE SEQUENCE [LARGE SCALE GENOMIC DNA]</scope>
    <source>
        <strain evidence="1 3">2789STDY5834968</strain>
    </source>
</reference>
<evidence type="ECO:0000313" key="3">
    <source>
        <dbReference type="Proteomes" id="UP000095673"/>
    </source>
</evidence>
<dbReference type="Proteomes" id="UP000095673">
    <property type="component" value="Unassembled WGS sequence"/>
</dbReference>
<name>A0A173SMK0_9FIRM</name>
<organism evidence="1 3">
    <name type="scientific">Agathobacter rectalis</name>
    <dbReference type="NCBI Taxonomy" id="39491"/>
    <lineage>
        <taxon>Bacteria</taxon>
        <taxon>Bacillati</taxon>
        <taxon>Bacillota</taxon>
        <taxon>Clostridia</taxon>
        <taxon>Lachnospirales</taxon>
        <taxon>Lachnospiraceae</taxon>
        <taxon>Agathobacter</taxon>
    </lineage>
</organism>
<dbReference type="Proteomes" id="UP000286104">
    <property type="component" value="Unassembled WGS sequence"/>
</dbReference>
<accession>A0A173SMK0</accession>
<gene>
    <name evidence="2" type="ORF">DW848_00530</name>
    <name evidence="1" type="ORF">ERS852580_01101</name>
</gene>
<reference evidence="2 4" key="2">
    <citation type="submission" date="2018-08" db="EMBL/GenBank/DDBJ databases">
        <title>A genome reference for cultivated species of the human gut microbiota.</title>
        <authorList>
            <person name="Zou Y."/>
            <person name="Xue W."/>
            <person name="Luo G."/>
        </authorList>
    </citation>
    <scope>NUCLEOTIDE SEQUENCE [LARGE SCALE GENOMIC DNA]</scope>
    <source>
        <strain evidence="2 4">AM36-3AA</strain>
    </source>
</reference>
<evidence type="ECO:0000313" key="2">
    <source>
        <dbReference type="EMBL" id="RHC41854.1"/>
    </source>
</evidence>
<protein>
    <submittedName>
        <fullName evidence="1">Uncharacterized protein</fullName>
    </submittedName>
</protein>
<dbReference type="AlphaFoldDB" id="A0A173SMK0"/>
<proteinExistence type="predicted"/>